<keyword evidence="15" id="KW-1185">Reference proteome</keyword>
<evidence type="ECO:0000256" key="11">
    <source>
        <dbReference type="ARBA" id="ARBA00023136"/>
    </source>
</evidence>
<dbReference type="EC" id="2.5.1.87" evidence="5"/>
<evidence type="ECO:0000313" key="15">
    <source>
        <dbReference type="Proteomes" id="UP001293254"/>
    </source>
</evidence>
<protein>
    <recommendedName>
        <fullName evidence="5">ditrans,polycis-polyprenyl diphosphate synthase [(2E,6E)-farnesyldiphosphate specific]</fullName>
        <ecNumber evidence="5">2.5.1.87</ecNumber>
    </recommendedName>
</protein>
<evidence type="ECO:0000256" key="5">
    <source>
        <dbReference type="ARBA" id="ARBA00012596"/>
    </source>
</evidence>
<evidence type="ECO:0000256" key="7">
    <source>
        <dbReference type="ARBA" id="ARBA00022692"/>
    </source>
</evidence>
<dbReference type="PANTHER" id="PTHR21528:SF0">
    <property type="entry name" value="DEHYDRODOLICHYL DIPHOSPHATE SYNTHASE COMPLEX SUBUNIT NUS1"/>
    <property type="match status" value="1"/>
</dbReference>
<dbReference type="InterPro" id="IPR036424">
    <property type="entry name" value="UPP_synth-like_sf"/>
</dbReference>
<comment type="subcellular location">
    <subcellularLocation>
        <location evidence="2">Endoplasmic reticulum membrane</location>
    </subcellularLocation>
</comment>
<dbReference type="GO" id="GO:0045547">
    <property type="term" value="F:ditrans,polycis-polyprenyl diphosphate synthase [(2E,6E)-farnesyl diphosphate specific] activity"/>
    <property type="evidence" value="ECO:0007669"/>
    <property type="project" value="UniProtKB-EC"/>
</dbReference>
<keyword evidence="7 13" id="KW-0812">Transmembrane</keyword>
<comment type="similarity">
    <text evidence="4">Belongs to the UPP synthase family.</text>
</comment>
<dbReference type="SUPFAM" id="SSF64005">
    <property type="entry name" value="Undecaprenyl diphosphate synthase"/>
    <property type="match status" value="1"/>
</dbReference>
<accession>A0AAE1YXF8</accession>
<organism evidence="14 15">
    <name type="scientific">Sesamum alatum</name>
    <dbReference type="NCBI Taxonomy" id="300844"/>
    <lineage>
        <taxon>Eukaryota</taxon>
        <taxon>Viridiplantae</taxon>
        <taxon>Streptophyta</taxon>
        <taxon>Embryophyta</taxon>
        <taxon>Tracheophyta</taxon>
        <taxon>Spermatophyta</taxon>
        <taxon>Magnoliopsida</taxon>
        <taxon>eudicotyledons</taxon>
        <taxon>Gunneridae</taxon>
        <taxon>Pentapetalae</taxon>
        <taxon>asterids</taxon>
        <taxon>lamiids</taxon>
        <taxon>Lamiales</taxon>
        <taxon>Pedaliaceae</taxon>
        <taxon>Sesamum</taxon>
    </lineage>
</organism>
<keyword evidence="11 13" id="KW-0472">Membrane</keyword>
<evidence type="ECO:0000256" key="10">
    <source>
        <dbReference type="ARBA" id="ARBA00022989"/>
    </source>
</evidence>
<evidence type="ECO:0000256" key="1">
    <source>
        <dbReference type="ARBA" id="ARBA00001946"/>
    </source>
</evidence>
<dbReference type="PANTHER" id="PTHR21528">
    <property type="entry name" value="DEHYDRODOLICHYL DIPHOSPHATE SYNTHASE COMPLEX SUBUNIT NUS1"/>
    <property type="match status" value="1"/>
</dbReference>
<keyword evidence="6" id="KW-0808">Transferase</keyword>
<dbReference type="Gene3D" id="3.40.1180.10">
    <property type="entry name" value="Decaprenyl diphosphate synthase-like"/>
    <property type="match status" value="1"/>
</dbReference>
<sequence length="363" mass="41656">MKLPSHHCVARQLKVVHVNLQIVKTREFQFPLQSMSVIGDNMIKNGAQALLCHKDFFLFLSLIVHIKLQEKSCSASVREKSTNYRFFPKSDMLELDFVRLVMFLRWLESAILDLGDEMHKFYARICSTGDLGLRLLWHIIHLFVSIWYFVLGLINTLESFLISSGLFKRYRDLDIRKVKYLAVVIDSEEALQTLNVLQLLRWLATIGLRNVCLYDKEGVLKISQEALKLWLKSERMSNETTGDPLLEQKYMSLEVISFSDGKHAVAKAANVLLKKHYLNGNTEKPDLTESDMADALGEIGHGGAEPDLMLIYGPARCHLGFPAWRIRYTEIVHMGPLKSMKFGALMKAIHRYMKRYASSGKFL</sequence>
<dbReference type="EMBL" id="JACGWO010000001">
    <property type="protein sequence ID" value="KAK4437783.1"/>
    <property type="molecule type" value="Genomic_DNA"/>
</dbReference>
<gene>
    <name evidence="14" type="ORF">Salat_0112300</name>
</gene>
<feature type="transmembrane region" description="Helical" evidence="13">
    <location>
        <begin position="146"/>
        <end position="167"/>
    </location>
</feature>
<dbReference type="GO" id="GO:1904423">
    <property type="term" value="C:dehydrodolichyl diphosphate synthase complex"/>
    <property type="evidence" value="ECO:0007669"/>
    <property type="project" value="InterPro"/>
</dbReference>
<reference evidence="14" key="1">
    <citation type="submission" date="2020-06" db="EMBL/GenBank/DDBJ databases">
        <authorList>
            <person name="Li T."/>
            <person name="Hu X."/>
            <person name="Zhang T."/>
            <person name="Song X."/>
            <person name="Zhang H."/>
            <person name="Dai N."/>
            <person name="Sheng W."/>
            <person name="Hou X."/>
            <person name="Wei L."/>
        </authorList>
    </citation>
    <scope>NUCLEOTIDE SEQUENCE</scope>
    <source>
        <strain evidence="14">3651</strain>
        <tissue evidence="14">Leaf</tissue>
    </source>
</reference>
<evidence type="ECO:0000256" key="12">
    <source>
        <dbReference type="ARBA" id="ARBA00047353"/>
    </source>
</evidence>
<evidence type="ECO:0000256" key="13">
    <source>
        <dbReference type="SAM" id="Phobius"/>
    </source>
</evidence>
<evidence type="ECO:0000256" key="9">
    <source>
        <dbReference type="ARBA" id="ARBA00022842"/>
    </source>
</evidence>
<comment type="pathway">
    <text evidence="3">Protein modification; protein glycosylation.</text>
</comment>
<dbReference type="GO" id="GO:0005789">
    <property type="term" value="C:endoplasmic reticulum membrane"/>
    <property type="evidence" value="ECO:0007669"/>
    <property type="project" value="UniProtKB-SubCell"/>
</dbReference>
<evidence type="ECO:0000256" key="8">
    <source>
        <dbReference type="ARBA" id="ARBA00022824"/>
    </source>
</evidence>
<reference evidence="14" key="2">
    <citation type="journal article" date="2024" name="Plant">
        <title>Genomic evolution and insights into agronomic trait innovations of Sesamum species.</title>
        <authorList>
            <person name="Miao H."/>
            <person name="Wang L."/>
            <person name="Qu L."/>
            <person name="Liu H."/>
            <person name="Sun Y."/>
            <person name="Le M."/>
            <person name="Wang Q."/>
            <person name="Wei S."/>
            <person name="Zheng Y."/>
            <person name="Lin W."/>
            <person name="Duan Y."/>
            <person name="Cao H."/>
            <person name="Xiong S."/>
            <person name="Wang X."/>
            <person name="Wei L."/>
            <person name="Li C."/>
            <person name="Ma Q."/>
            <person name="Ju M."/>
            <person name="Zhao R."/>
            <person name="Li G."/>
            <person name="Mu C."/>
            <person name="Tian Q."/>
            <person name="Mei H."/>
            <person name="Zhang T."/>
            <person name="Gao T."/>
            <person name="Zhang H."/>
        </authorList>
    </citation>
    <scope>NUCLEOTIDE SEQUENCE</scope>
    <source>
        <strain evidence="14">3651</strain>
    </source>
</reference>
<comment type="caution">
    <text evidence="14">The sequence shown here is derived from an EMBL/GenBank/DDBJ whole genome shotgun (WGS) entry which is preliminary data.</text>
</comment>
<proteinExistence type="inferred from homology"/>
<dbReference type="InterPro" id="IPR038887">
    <property type="entry name" value="Nus1/NgBR"/>
</dbReference>
<dbReference type="Proteomes" id="UP001293254">
    <property type="component" value="Unassembled WGS sequence"/>
</dbReference>
<evidence type="ECO:0000256" key="4">
    <source>
        <dbReference type="ARBA" id="ARBA00005432"/>
    </source>
</evidence>
<evidence type="ECO:0000256" key="2">
    <source>
        <dbReference type="ARBA" id="ARBA00004586"/>
    </source>
</evidence>
<dbReference type="AlphaFoldDB" id="A0AAE1YXF8"/>
<keyword evidence="10 13" id="KW-1133">Transmembrane helix</keyword>
<name>A0AAE1YXF8_9LAMI</name>
<evidence type="ECO:0000313" key="14">
    <source>
        <dbReference type="EMBL" id="KAK4437783.1"/>
    </source>
</evidence>
<evidence type="ECO:0000256" key="3">
    <source>
        <dbReference type="ARBA" id="ARBA00004922"/>
    </source>
</evidence>
<comment type="cofactor">
    <cofactor evidence="1">
        <name>Mg(2+)</name>
        <dbReference type="ChEBI" id="CHEBI:18420"/>
    </cofactor>
</comment>
<keyword evidence="8" id="KW-0256">Endoplasmic reticulum</keyword>
<keyword evidence="9" id="KW-0460">Magnesium</keyword>
<evidence type="ECO:0000256" key="6">
    <source>
        <dbReference type="ARBA" id="ARBA00022679"/>
    </source>
</evidence>
<comment type="catalytic activity">
    <reaction evidence="12">
        <text>n isopentenyl diphosphate + (2E,6E)-farnesyl diphosphate = a di-trans,poly-cis-polyprenyl diphosphate + n diphosphate</text>
        <dbReference type="Rhea" id="RHEA:53008"/>
        <dbReference type="Rhea" id="RHEA-COMP:19494"/>
        <dbReference type="ChEBI" id="CHEBI:33019"/>
        <dbReference type="ChEBI" id="CHEBI:128769"/>
        <dbReference type="ChEBI" id="CHEBI:136960"/>
        <dbReference type="ChEBI" id="CHEBI:175763"/>
        <dbReference type="EC" id="2.5.1.87"/>
    </reaction>
</comment>